<proteinExistence type="predicted"/>
<dbReference type="PROSITE" id="PS51208">
    <property type="entry name" value="AUTOTRANSPORTER"/>
    <property type="match status" value="1"/>
</dbReference>
<keyword evidence="4" id="KW-1185">Reference proteome</keyword>
<dbReference type="Proteomes" id="UP000198728">
    <property type="component" value="Unassembled WGS sequence"/>
</dbReference>
<sequence length="2946" mass="284995">MIRRPSAAPMSSLFKASVSTLALLPVLGWPVVAAAQVYNCPNGTTSDGGASCTIPAGTTTSGARVRYNAPNADGDERGDDAGPYSLTNNADISSHSSGQYSALEVMLRGGFGYSANNTDATASGDGGDITISNSGALTLDRLEFNTSAGNGAQSGIWDDQGIVYGLFGAAVGQNGVDAVYEEVGGSDGGRAGDGAIVTLTNTGSIALTTTGSVASDASRVGAIAMFGSSTGGAGGDLDKSTDSHKGGASGDAKTVTIRNTGAVTVDASANPVQLAAGIYAEGLSGQGGETGAKGGNGALINLTNDTGGTIRVTNGSSEGSSAWGMYGLSHGGYADNAATESGIPGGDGGGGKAITLTNNGAVTLTASGVLEAEDEFVDRSNGGESKIPNDYIPGFVWQSGGIVGVTVGAAAAASDDGSSSCGRDESTDPCGGHGGNASTLDGKTLAASTVQLSENSTVEVSGDNLIGVGLYGQGGDGGAGRGSDHDGGDGGSVGDFNVNMDQNSRITTDGLNGHGLVIHSEGGPGGPLLAASGIFDFSSDRAGEGGTGSHIRMKGPQGLNGPSAVITTKGDRSIGVVMQSFGGTGGGTENNYVVFDTEPPNAGNGGAPGGIFMNGEVDITTEGDNSHGILAQSIAGDGGTLATSEGLIAVAGSGGDGMAGGSASVYPWGNIVTQGEASIGVVVQSIGGGGGDVYGDGSGTAGVVTIGGQGGEGGDGGQVGLETVPNSSITTSGDYAFGTLLQSIGGGGGNGGAVFNITARVPNVAVGGDGGVGGNGGKVNVTTYEDDSTSISTSITTAGSKAHAMVLQSIGGGGGAGGDARSDSLEIGSLAAIAMAGGGNSAGNGGEVDVDLKRLSLTTTGDTARGLIAQSIGNGGGTGGAASALNVGKGISTAVSIGGQGGEGGNGGPVNIDLSKLRITTGIEGDPDIATFGTGIVAHSVGGGGGTGGSATAGALARQLKIPKSDVTIAIAASVGVGGSGANGGDGGPVTLTLSDTQVTTHGDTGHAILAESIGGGGGAGGDATAHAVAVSLKEKIKEKIKDIGKKPDGKPSAKKPTINTSISAAVGGSSGAGSDGGTVDLTLSGGTLLETFGPSANAINAQSLGGGGGDGGVGSASTSKYGEGMGLKMSIDVGGRGNSGGNGGSVNLTTASDTVITTHGDTARAIAIQSVGGGGGTSQTNSVSFSSPLTDKFFSTVSKGVLKAPRFTVGVGMTGGQGGNGGTYGDLSLDGSVLTLGADADGVLIQSIGGGGGAGGSFGGGGSEEDEDGGIVKKTIDFGLEIVEIKEQVERPWAASFLAGGAGGSGGNGGNISPGANTLHGSVATYGDYADGVVLQSIGGGGGTGGVAVPNDSIGILDLSFRTGGAGGDGGTGGQVNFGLASDADVSTAGYGAHGLVMQSIGGGGGMGGTASRSVASLGLNADASDEEAGEDVEPYDPHENGEYTDPAIIRLGIGASGDGGAGTSGGAVTLTSAGGSRISTAGNHAFGVLAQSVGGGGGAAGIGTAPLTGAELAAETFEDDDVVEAIVDLFNYDFRGAHLDFINGGDGGRGGAGKSVDVSGTYDIVTAGARSFGMIAQSVGGGGGVGGLEGVGQMYHGAVGTVGYGSGVDVTLDKASTIATGGIGAHGVIAQSVSGGGGTTAATIAYGSALRSVDRDDPEDVATALSYAFKLGGDYATVSDSDYDAQTSGDTPPSSTLVADGVIDTSGDYAYGAVSQVVLGGGGTVSVTQPEYDRTKGAVLDQGVVTLGAENTFGDGSTFNGTPANLSQSAGSQLVTRGAGARGLVSQSIGGGGGVIAGFEEAQRASLGETDPVELTIDVQSGASGDTFGQSKLSIAGDVVTLGADADGIVAQAIGGGGGIAGSAGGATATADASGTVSAAGPVTVTGDDTDYALTIELGAKTGSGRGGEFATGGAQPLFHGSVATYGDFAEGLIVQSIGGGGGLAGLSYDPTSDATADLSMHVGASGSASGGAKGVDVALNTGVDEGIVVSTQGYGASGVVIQSIGGGGGIAQSGARNANALRGATMVNGEKGQGIWLGGDYSGSVSGNDAQGAGGGALTVDGGGVSIATRGDDAFGLVAQSIGGGGGLAGVGSSLVTDQGEPGSYSLDYVIGGAKASGASLSAVGADSVAVALDYSSIATAGARSFGLVAQSIEGGGGIATGDKSGIRGIEFKGFSGIDGKYAESGDLSIMMQSTDIGTTGDGAHGVIAQSIAGGGGILGDTTAASGTTARVYGDDLSAYTTAGNIVMELDGSIRTSGDGAHGVVAQSIAGGGGIGGDKDGVFFGSNALEDNAGPVLNTGGSIMIDSFGTIAATGENSVGLFAQSLGQSDRGAVQISVSGDISGGTGGETANGIFVSGGISGTNIENNFIAVASGGSVSAASGHAIRYEGSTSSTSSGMAVSNSGVIDGDVVGYYANGDAILEGDGGTAAKRALAWPKRIAALRLKNNRDGVLTGARRYMADVINQGTLIVGEERGIDRLKVAGDFAQGGRGRTIAAVHFAEGTGDVIQVDGTAALAGTMGLRLKSIVKGGEVTVLTADQGIDGLFGRLTPELFQIEQSLTDTDLTLRATGSRFAEAARGLDDRERDVARYLDDVFEAADPSFGTFFAGFESEGLAATAGSFGDTLLDLSPGASLVGAAANVELSRGRFDALFGCDYAAGAQVDTTRPCIELLASRQYFDQDGTDSLFGYSGGVSTGGVAGRFASSGDWSFSAAFGVETSDFNGEGNGVTSDGDGVFGGVALTRDFGPLDLSFGVAASRSSFDVRRPVNVAGEGGTAKGDYDTGSIAGRIRAAYTMDRGATYLRPMLDLDVIHVTADGYTESGAGKLNLKVDDSEETIWRLAPAVEVGGTYALGGDRTLNAFARAEVSFASEDSFDATTRFAAVDPNWGSLDTGIALAQTAGRLSLGARIMDGESFSVDVGYDGTFSSDFTAHSAQVGMTWRF</sequence>
<organism evidence="3 4">
    <name type="scientific">Tropicimonas isoalkanivorans</name>
    <dbReference type="NCBI Taxonomy" id="441112"/>
    <lineage>
        <taxon>Bacteria</taxon>
        <taxon>Pseudomonadati</taxon>
        <taxon>Pseudomonadota</taxon>
        <taxon>Alphaproteobacteria</taxon>
        <taxon>Rhodobacterales</taxon>
        <taxon>Roseobacteraceae</taxon>
        <taxon>Tropicimonas</taxon>
    </lineage>
</organism>
<feature type="compositionally biased region" description="Basic and acidic residues" evidence="1">
    <location>
        <begin position="236"/>
        <end position="245"/>
    </location>
</feature>
<dbReference type="STRING" id="441112.SAMN04488094_103208"/>
<dbReference type="InterPro" id="IPR005546">
    <property type="entry name" value="Autotransporte_beta"/>
</dbReference>
<dbReference type="SUPFAM" id="SSF103515">
    <property type="entry name" value="Autotransporter"/>
    <property type="match status" value="1"/>
</dbReference>
<dbReference type="SMART" id="SM00869">
    <property type="entry name" value="Autotransporter"/>
    <property type="match status" value="1"/>
</dbReference>
<evidence type="ECO:0000313" key="3">
    <source>
        <dbReference type="EMBL" id="SFC24831.1"/>
    </source>
</evidence>
<dbReference type="EMBL" id="FOLG01000003">
    <property type="protein sequence ID" value="SFC24831.1"/>
    <property type="molecule type" value="Genomic_DNA"/>
</dbReference>
<dbReference type="InterPro" id="IPR036709">
    <property type="entry name" value="Autotransporte_beta_dom_sf"/>
</dbReference>
<feature type="region of interest" description="Disordered" evidence="1">
    <location>
        <begin position="233"/>
        <end position="252"/>
    </location>
</feature>
<feature type="domain" description="Autotransporter" evidence="2">
    <location>
        <begin position="2657"/>
        <end position="2946"/>
    </location>
</feature>
<name>A0A1I1HLV5_9RHOB</name>
<accession>A0A1I1HLV5</accession>
<protein>
    <recommendedName>
        <fullName evidence="2">Autotransporter domain-containing protein</fullName>
    </recommendedName>
</protein>
<dbReference type="RefSeq" id="WP_093360179.1">
    <property type="nucleotide sequence ID" value="NZ_FOLG01000003.1"/>
</dbReference>
<dbReference type="OrthoDB" id="7794164at2"/>
<evidence type="ECO:0000313" key="4">
    <source>
        <dbReference type="Proteomes" id="UP000198728"/>
    </source>
</evidence>
<gene>
    <name evidence="3" type="ORF">SAMN04488094_103208</name>
</gene>
<feature type="region of interest" description="Disordered" evidence="1">
    <location>
        <begin position="413"/>
        <end position="436"/>
    </location>
</feature>
<evidence type="ECO:0000256" key="1">
    <source>
        <dbReference type="SAM" id="MobiDB-lite"/>
    </source>
</evidence>
<evidence type="ECO:0000259" key="2">
    <source>
        <dbReference type="PROSITE" id="PS51208"/>
    </source>
</evidence>
<reference evidence="3 4" key="1">
    <citation type="submission" date="2016-10" db="EMBL/GenBank/DDBJ databases">
        <authorList>
            <person name="de Groot N.N."/>
        </authorList>
    </citation>
    <scope>NUCLEOTIDE SEQUENCE [LARGE SCALE GENOMIC DNA]</scope>
    <source>
        <strain evidence="3 4">DSM 19548</strain>
    </source>
</reference>